<dbReference type="InterPro" id="IPR012337">
    <property type="entry name" value="RNaseH-like_sf"/>
</dbReference>
<feature type="region of interest" description="Disordered" evidence="9">
    <location>
        <begin position="1920"/>
        <end position="1991"/>
    </location>
</feature>
<dbReference type="Pfam" id="PF17921">
    <property type="entry name" value="Integrase_H2C2"/>
    <property type="match status" value="1"/>
</dbReference>
<feature type="region of interest" description="Disordered" evidence="9">
    <location>
        <begin position="900"/>
        <end position="956"/>
    </location>
</feature>
<feature type="compositionally biased region" description="Low complexity" evidence="9">
    <location>
        <begin position="1920"/>
        <end position="1937"/>
    </location>
</feature>
<evidence type="ECO:0000256" key="3">
    <source>
        <dbReference type="ARBA" id="ARBA00022722"/>
    </source>
</evidence>
<keyword evidence="7" id="KW-0862">Zinc</keyword>
<feature type="region of interest" description="Disordered" evidence="9">
    <location>
        <begin position="977"/>
        <end position="1015"/>
    </location>
</feature>
<evidence type="ECO:0000259" key="11">
    <source>
        <dbReference type="PROSITE" id="PS50994"/>
    </source>
</evidence>
<dbReference type="CDD" id="cd09274">
    <property type="entry name" value="RNase_HI_RT_Ty3"/>
    <property type="match status" value="1"/>
</dbReference>
<evidence type="ECO:0000256" key="9">
    <source>
        <dbReference type="SAM" id="MobiDB-lite"/>
    </source>
</evidence>
<proteinExistence type="predicted"/>
<feature type="compositionally biased region" description="Polar residues" evidence="9">
    <location>
        <begin position="562"/>
        <end position="574"/>
    </location>
</feature>
<feature type="compositionally biased region" description="Low complexity" evidence="9">
    <location>
        <begin position="219"/>
        <end position="229"/>
    </location>
</feature>
<evidence type="ECO:0000313" key="12">
    <source>
        <dbReference type="EMBL" id="PNH07731.1"/>
    </source>
</evidence>
<comment type="caution">
    <text evidence="12">The sequence shown here is derived from an EMBL/GenBank/DDBJ whole genome shotgun (WGS) entry which is preliminary data.</text>
</comment>
<feature type="region of interest" description="Disordered" evidence="9">
    <location>
        <begin position="760"/>
        <end position="785"/>
    </location>
</feature>
<dbReference type="InterPro" id="IPR043128">
    <property type="entry name" value="Rev_trsase/Diguanyl_cyclase"/>
</dbReference>
<feature type="compositionally biased region" description="Basic and acidic residues" evidence="9">
    <location>
        <begin position="255"/>
        <end position="267"/>
    </location>
</feature>
<protein>
    <submittedName>
        <fullName evidence="12">Retrovirus-related Pol polyprotein from transposon</fullName>
    </submittedName>
</protein>
<dbReference type="Gene3D" id="3.30.420.10">
    <property type="entry name" value="Ribonuclease H-like superfamily/Ribonuclease H"/>
    <property type="match status" value="1"/>
</dbReference>
<feature type="region of interest" description="Disordered" evidence="9">
    <location>
        <begin position="562"/>
        <end position="596"/>
    </location>
</feature>
<dbReference type="SUPFAM" id="SSF56672">
    <property type="entry name" value="DNA/RNA polymerases"/>
    <property type="match status" value="1"/>
</dbReference>
<feature type="region of interest" description="Disordered" evidence="9">
    <location>
        <begin position="852"/>
        <end position="884"/>
    </location>
</feature>
<feature type="compositionally biased region" description="Low complexity" evidence="9">
    <location>
        <begin position="244"/>
        <end position="254"/>
    </location>
</feature>
<dbReference type="EMBL" id="PGGS01000164">
    <property type="protein sequence ID" value="PNH07731.1"/>
    <property type="molecule type" value="Genomic_DNA"/>
</dbReference>
<keyword evidence="4" id="KW-0479">Metal-binding</keyword>
<dbReference type="Pfam" id="PF00665">
    <property type="entry name" value="rve"/>
    <property type="match status" value="1"/>
</dbReference>
<dbReference type="Gene3D" id="1.10.340.70">
    <property type="match status" value="1"/>
</dbReference>
<dbReference type="Proteomes" id="UP000236333">
    <property type="component" value="Unassembled WGS sequence"/>
</dbReference>
<dbReference type="SUPFAM" id="SSF53098">
    <property type="entry name" value="Ribonuclease H-like"/>
    <property type="match status" value="1"/>
</dbReference>
<keyword evidence="5" id="KW-0378">Hydrolase</keyword>
<dbReference type="InterPro" id="IPR011011">
    <property type="entry name" value="Znf_FYVE_PHD"/>
</dbReference>
<evidence type="ECO:0000256" key="1">
    <source>
        <dbReference type="ARBA" id="ARBA00022679"/>
    </source>
</evidence>
<dbReference type="PROSITE" id="PS50878">
    <property type="entry name" value="RT_POL"/>
    <property type="match status" value="1"/>
</dbReference>
<dbReference type="GO" id="GO:0016779">
    <property type="term" value="F:nucleotidyltransferase activity"/>
    <property type="evidence" value="ECO:0007669"/>
    <property type="project" value="UniProtKB-KW"/>
</dbReference>
<feature type="region of interest" description="Disordered" evidence="9">
    <location>
        <begin position="503"/>
        <end position="549"/>
    </location>
</feature>
<dbReference type="InterPro" id="IPR041588">
    <property type="entry name" value="Integrase_H2C2"/>
</dbReference>
<name>A0A2J8A5D3_9CHLO</name>
<dbReference type="CDD" id="cd01647">
    <property type="entry name" value="RT_LTR"/>
    <property type="match status" value="1"/>
</dbReference>
<dbReference type="OrthoDB" id="514328at2759"/>
<feature type="compositionally biased region" description="Basic and acidic residues" evidence="9">
    <location>
        <begin position="2400"/>
        <end position="2411"/>
    </location>
</feature>
<feature type="region of interest" description="Disordered" evidence="9">
    <location>
        <begin position="630"/>
        <end position="684"/>
    </location>
</feature>
<feature type="region of interest" description="Disordered" evidence="9">
    <location>
        <begin position="193"/>
        <end position="267"/>
    </location>
</feature>
<dbReference type="Gene3D" id="3.30.70.270">
    <property type="match status" value="2"/>
</dbReference>
<feature type="compositionally biased region" description="Pro residues" evidence="9">
    <location>
        <begin position="2365"/>
        <end position="2375"/>
    </location>
</feature>
<dbReference type="InterPro" id="IPR001584">
    <property type="entry name" value="Integrase_cat-core"/>
</dbReference>
<dbReference type="FunFam" id="3.30.70.270:FF:000020">
    <property type="entry name" value="Transposon Tf2-6 polyprotein-like Protein"/>
    <property type="match status" value="1"/>
</dbReference>
<feature type="compositionally biased region" description="Low complexity" evidence="9">
    <location>
        <begin position="507"/>
        <end position="517"/>
    </location>
</feature>
<dbReference type="Gene3D" id="2.40.70.10">
    <property type="entry name" value="Acid Proteases"/>
    <property type="match status" value="1"/>
</dbReference>
<evidence type="ECO:0000256" key="8">
    <source>
        <dbReference type="ARBA" id="ARBA00023268"/>
    </source>
</evidence>
<dbReference type="Gene3D" id="2.30.30.1150">
    <property type="match status" value="1"/>
</dbReference>
<feature type="compositionally biased region" description="Acidic residues" evidence="9">
    <location>
        <begin position="726"/>
        <end position="735"/>
    </location>
</feature>
<evidence type="ECO:0000256" key="2">
    <source>
        <dbReference type="ARBA" id="ARBA00022695"/>
    </source>
</evidence>
<sequence>MSEAGRFNLGLRDFDPRDSDPRLWIESLEEAASINHWGQEHLLANARFRLVGTAKQWHNAWKTYGGNAAKTWEGFLAAFCERYAVSDSELYVRLSSCRQGTDEAVRDYADRYLSLMSQLRLDADRDQSHMYNFLKGLRNGLYKLVYLTKPRTLSAAIRDAVYVSEGGERVLEEEEDDCYDNFTPTATRRDNYDDRRVRFDSQPISNDRRFPSNRSNGSAGPAFRAAPACAERDAPSDVKRDQQPRPSAMRPSAPRAERPGMARPSDIEPIRNQFSKMMLAYDRQAGYGRRRGSVDTNAYECSLFEQDDEEEDDYWGPGVPPHWGPGTSADMDPEAYATRCKSWQVCKADIWLANAEGDFAPTRGVVDSGVSNTVVTRDTLRKLDLLGEVEGTSVSFITADGAKGKAAGRVEGLQISLGDVVVSLDAYVSNATNYGILLGADFLAPLKADIRYSDNCLVYNNDYGGRSAIPITFTRVPRPDAPPPPMPAKVLEIPRSLLFAKPEPVRTQTGAAQGATTSDDEYDPETYTMGMRGSPSSTEQPSRDSPHSFDLQTSVYSYATAQNAADVTPTNPRQRPNWRPSPVRFQGYGEEEGDSPSFEARARVAWMDRLLSSARGPKAESAEAFVLGLKGEQPAPTPPLPPTVNTTSGEPVPAPCTEGGNAAGGSGSQGPAEDHAVPQPSPFLDAAVEPFDADQEWSDLLGGRPVRPPAMQRAGPIHQSLTPGTTEEDSSDDWQLDQPAPKAPRVHMGSYTALLLQDTSPSSLGSPPAMMQRAASPGWDDMSEDDGEVDHAAAARLAIEAMNASGPAPRTASLEGLEYLRALGDSIFLWAGDPYGEDYEEPPTPTTPCVRAAGTPMEESDDGQGYWLVDDSPPHTPPTIWRPPARAPQADVLMVDAELDTPSSQSPGSPAQQQPDSPAPGAMMTERWGTTDTTTPQTASPPAPEPPPYEDEWRADMFPPPLLEEEEKEFWAWEPPVFHEDPASGTDSSPADPSVFLSTAGGGATPSGTASDRPSRHTVLALPPAEHLRLAQEYGQRARAQRGPADPSDERVALLDKVDASLPTATQARLAACLTENYDMFAISNSQLGRTDWVQANIDTGDSDPVCLNPYRLSRVEKEAVEAEVARMLADGVVRHSTSEWSSPVVMVKKSDGSLRFCMLIDTLTPPLDQQRVFTAIDLKSGFWQVEVAEADRKKLAFQAPSGLYEFCVLPMGARCSPAIFQRLLSLVLRPVLAVGAPDSHSSSDAAGRPTLPGCAVLFIDDICVYSPDVDSHVRHLQQVFDLLRLANLRMALKKCEFAKPEVGFLGHKIDGRTGTITPAPKNISVVSEYPLLRTVRQVKAFLGLTSYYRAYVEGYSLIANPLYDCLGKEGYRWGPQQQAAFEELKRALTCQPILQGPDFDRPFILATDFCKTAVAVCLSQLDDEGRERAVSFASKRLSGCQLSWSSTDGEAFAAVWAIRFYHEYLCGTHFTLVTDNSALTFIMRAKDLTGKLARYALRLQGYDFTIVHRAGRKMGHVDGLSRLGHLVDDETDGEDEAQPPALSALAAEFSTSTETYTGDWAREWGAERTWRLTPGPLGGERHTIEVLTSEADGPPGPRVPRRVSPFATLACLGHGMTRAGEMTPGAWRPALSLAQRTAAFGPHAPRPTGVVRGSPIEEASVSVLMVEGGGSPPWLGSPPGPQLGAGRPRTAPTGSPGFAATTDGGAAEAVPVFVPVQNHPGAEPAGILFGSQPAATLAGTAPAGIPVPMGPFGLGASGSQAPPTSLLSPSGQRQRRRREPRLPLKLADYTDDTSDTNSVDSIACSHCGLRKPEWNMLLCDHPGCDRAFHTTCLRPPLRRLPPDAALWYCPEHQAGGSGARRAATTAAVVGQDPLQHAARAEPGTPGNTGASTASGAPGLSANTGAAPSAFWAFGNTGAAAASGSGPSNAGNTGAAADRGRPRAPKPQDPKPIELGSTTEEEDEPASGDGGEAGEDGLDSQGSGSILAIDGVPQYGNRESSVWLDEALLMHLRDGGLTPGPDTDWKDYCRESQRVQRKARRYYLQGDLLYRRGRAGKPDVRVLKLAERQAALADRADKGEAHGKAHPGARTTYNLLKGRYTWDGMGRDVKTYVDNCKQCQPGKHFLIKNTPLKPLEHVGLFQRVHVDLCGPLPLTPRGNRYIAVAIDSWSKWPETAALPNKQSDTTARWLWEQFITRYGTPTTILSDNGGEWACAFEDLLRRERIQHRRTSAYTPTTNGACERFVATLRGALVRLCQEGEETDWDLYVPQVTYAYRTGRQATTRVSPTLCLFGRELTLAMQRGEPQPRYEDEEEVVTEVFGEADHAALHLRQAELESVEGVVRANVAQAQAKMVRDHARRQHVSRPPPPRGPARPLPDTTPARADPAPTRGPTHGPAAPDDPRERSPDRARTGARARSTLSSDGGQAAGRAVRRPRTQADSGRSEGTEEPQPSCEEVADDNPAYAHLPSLPRNALVYRVVRPKKKLDPKSEGPFRFVAWSRSGHMALLEDGAGQTFTIPIKQLLVPRGA</sequence>
<feature type="domain" description="Integrase catalytic" evidence="11">
    <location>
        <begin position="2130"/>
        <end position="2295"/>
    </location>
</feature>
<dbReference type="InterPro" id="IPR019787">
    <property type="entry name" value="Znf_PHD-finger"/>
</dbReference>
<dbReference type="PANTHER" id="PTHR37984:SF5">
    <property type="entry name" value="PROTEIN NYNRIN-LIKE"/>
    <property type="match status" value="1"/>
</dbReference>
<evidence type="ECO:0000256" key="6">
    <source>
        <dbReference type="ARBA" id="ARBA00022771"/>
    </source>
</evidence>
<feature type="region of interest" description="Disordered" evidence="9">
    <location>
        <begin position="1752"/>
        <end position="1783"/>
    </location>
</feature>
<dbReference type="GO" id="GO:0015074">
    <property type="term" value="P:DNA integration"/>
    <property type="evidence" value="ECO:0007669"/>
    <property type="project" value="InterPro"/>
</dbReference>
<dbReference type="GO" id="GO:0003676">
    <property type="term" value="F:nucleic acid binding"/>
    <property type="evidence" value="ECO:0007669"/>
    <property type="project" value="InterPro"/>
</dbReference>
<evidence type="ECO:0000256" key="5">
    <source>
        <dbReference type="ARBA" id="ARBA00022759"/>
    </source>
</evidence>
<evidence type="ECO:0000256" key="7">
    <source>
        <dbReference type="ARBA" id="ARBA00022833"/>
    </source>
</evidence>
<dbReference type="GO" id="GO:0004519">
    <property type="term" value="F:endonuclease activity"/>
    <property type="evidence" value="ECO:0007669"/>
    <property type="project" value="UniProtKB-KW"/>
</dbReference>
<keyword evidence="1" id="KW-0808">Transferase</keyword>
<feature type="region of interest" description="Disordered" evidence="9">
    <location>
        <begin position="1878"/>
        <end position="1900"/>
    </location>
</feature>
<feature type="region of interest" description="Disordered" evidence="9">
    <location>
        <begin position="2349"/>
        <end position="2467"/>
    </location>
</feature>
<feature type="compositionally biased region" description="Low complexity" evidence="9">
    <location>
        <begin position="902"/>
        <end position="922"/>
    </location>
</feature>
<dbReference type="SUPFAM" id="SSF57903">
    <property type="entry name" value="FYVE/PHD zinc finger"/>
    <property type="match status" value="1"/>
</dbReference>
<evidence type="ECO:0000313" key="13">
    <source>
        <dbReference type="Proteomes" id="UP000236333"/>
    </source>
</evidence>
<dbReference type="Gene3D" id="3.10.10.10">
    <property type="entry name" value="HIV Type 1 Reverse Transcriptase, subunit A, domain 1"/>
    <property type="match status" value="1"/>
</dbReference>
<feature type="domain" description="Reverse transcriptase" evidence="10">
    <location>
        <begin position="1097"/>
        <end position="1310"/>
    </location>
</feature>
<dbReference type="InterPro" id="IPR005162">
    <property type="entry name" value="Retrotrans_gag_dom"/>
</dbReference>
<gene>
    <name evidence="12" type="ORF">TSOC_005753</name>
</gene>
<dbReference type="PROSITE" id="PS50994">
    <property type="entry name" value="INTEGRASE"/>
    <property type="match status" value="1"/>
</dbReference>
<accession>A0A2J8A5D3</accession>
<keyword evidence="3" id="KW-0540">Nuclease</keyword>
<dbReference type="InterPro" id="IPR000477">
    <property type="entry name" value="RT_dom"/>
</dbReference>
<dbReference type="Pfam" id="PF13975">
    <property type="entry name" value="gag-asp_proteas"/>
    <property type="match status" value="1"/>
</dbReference>
<evidence type="ECO:0000259" key="10">
    <source>
        <dbReference type="PROSITE" id="PS50878"/>
    </source>
</evidence>
<feature type="compositionally biased region" description="Basic and acidic residues" evidence="9">
    <location>
        <begin position="1938"/>
        <end position="1952"/>
    </location>
</feature>
<feature type="region of interest" description="Disordered" evidence="9">
    <location>
        <begin position="1671"/>
        <end position="1696"/>
    </location>
</feature>
<dbReference type="Pfam" id="PF00628">
    <property type="entry name" value="PHD"/>
    <property type="match status" value="1"/>
</dbReference>
<dbReference type="InterPro" id="IPR043502">
    <property type="entry name" value="DNA/RNA_pol_sf"/>
</dbReference>
<dbReference type="Pfam" id="PF03732">
    <property type="entry name" value="Retrotrans_gag"/>
    <property type="match status" value="1"/>
</dbReference>
<organism evidence="12 13">
    <name type="scientific">Tetrabaena socialis</name>
    <dbReference type="NCBI Taxonomy" id="47790"/>
    <lineage>
        <taxon>Eukaryota</taxon>
        <taxon>Viridiplantae</taxon>
        <taxon>Chlorophyta</taxon>
        <taxon>core chlorophytes</taxon>
        <taxon>Chlorophyceae</taxon>
        <taxon>CS clade</taxon>
        <taxon>Chlamydomonadales</taxon>
        <taxon>Tetrabaenaceae</taxon>
        <taxon>Tetrabaena</taxon>
    </lineage>
</organism>
<feature type="compositionally biased region" description="Low complexity" evidence="9">
    <location>
        <begin position="2376"/>
        <end position="2393"/>
    </location>
</feature>
<keyword evidence="5" id="KW-0255">Endonuclease</keyword>
<keyword evidence="6" id="KW-0863">Zinc-finger</keyword>
<dbReference type="InterPro" id="IPR041577">
    <property type="entry name" value="RT_RNaseH_2"/>
</dbReference>
<feature type="compositionally biased region" description="Acidic residues" evidence="9">
    <location>
        <begin position="1959"/>
        <end position="1978"/>
    </location>
</feature>
<dbReference type="SMART" id="SM00249">
    <property type="entry name" value="PHD"/>
    <property type="match status" value="1"/>
</dbReference>
<feature type="compositionally biased region" description="Polar residues" evidence="9">
    <location>
        <begin position="1886"/>
        <end position="1900"/>
    </location>
</feature>
<keyword evidence="13" id="KW-1185">Reference proteome</keyword>
<dbReference type="InterPro" id="IPR021109">
    <property type="entry name" value="Peptidase_aspartic_dom_sf"/>
</dbReference>
<dbReference type="CDD" id="cd00303">
    <property type="entry name" value="retropepsin_like"/>
    <property type="match status" value="1"/>
</dbReference>
<keyword evidence="8" id="KW-0511">Multifunctional enzyme</keyword>
<dbReference type="InterPro" id="IPR050951">
    <property type="entry name" value="Retrovirus_Pol_polyprotein"/>
</dbReference>
<dbReference type="InterPro" id="IPR001965">
    <property type="entry name" value="Znf_PHD"/>
</dbReference>
<feature type="compositionally biased region" description="Basic and acidic residues" evidence="9">
    <location>
        <begin position="230"/>
        <end position="243"/>
    </location>
</feature>
<dbReference type="Pfam" id="PF00078">
    <property type="entry name" value="RVT_1"/>
    <property type="match status" value="1"/>
</dbReference>
<keyword evidence="2" id="KW-0548">Nucleotidyltransferase</keyword>
<dbReference type="PANTHER" id="PTHR37984">
    <property type="entry name" value="PROTEIN CBG26694"/>
    <property type="match status" value="1"/>
</dbReference>
<reference evidence="12 13" key="1">
    <citation type="journal article" date="2017" name="Mol. Biol. Evol.">
        <title>The 4-celled Tetrabaena socialis nuclear genome reveals the essential components for genetic control of cell number at the origin of multicellularity in the volvocine lineage.</title>
        <authorList>
            <person name="Featherston J."/>
            <person name="Arakaki Y."/>
            <person name="Hanschen E.R."/>
            <person name="Ferris P.J."/>
            <person name="Michod R.E."/>
            <person name="Olson B.J.S.C."/>
            <person name="Nozaki H."/>
            <person name="Durand P.M."/>
        </authorList>
    </citation>
    <scope>NUCLEOTIDE SEQUENCE [LARGE SCALE GENOMIC DNA]</scope>
    <source>
        <strain evidence="12 13">NIES-571</strain>
    </source>
</reference>
<dbReference type="GO" id="GO:0008270">
    <property type="term" value="F:zinc ion binding"/>
    <property type="evidence" value="ECO:0007669"/>
    <property type="project" value="UniProtKB-KW"/>
</dbReference>
<evidence type="ECO:0000256" key="4">
    <source>
        <dbReference type="ARBA" id="ARBA00022723"/>
    </source>
</evidence>
<dbReference type="InterPro" id="IPR036397">
    <property type="entry name" value="RNaseH_sf"/>
</dbReference>
<dbReference type="Pfam" id="PF17919">
    <property type="entry name" value="RT_RNaseH_2"/>
    <property type="match status" value="1"/>
</dbReference>
<feature type="region of interest" description="Disordered" evidence="9">
    <location>
        <begin position="698"/>
        <end position="741"/>
    </location>
</feature>